<accession>A0A8E2E2P4</accession>
<dbReference type="SUPFAM" id="SSF50978">
    <property type="entry name" value="WD40 repeat-like"/>
    <property type="match status" value="1"/>
</dbReference>
<proteinExistence type="predicted"/>
<dbReference type="PANTHER" id="PTHR19879:SF9">
    <property type="entry name" value="TRANSCRIPTION INITIATION FACTOR TFIID SUBUNIT 5"/>
    <property type="match status" value="1"/>
</dbReference>
<evidence type="ECO:0000256" key="1">
    <source>
        <dbReference type="ARBA" id="ARBA00022574"/>
    </source>
</evidence>
<dbReference type="Proteomes" id="UP000250266">
    <property type="component" value="Unassembled WGS sequence"/>
</dbReference>
<name>A0A8E2E2P4_9PEZI</name>
<evidence type="ECO:0000256" key="2">
    <source>
        <dbReference type="ARBA" id="ARBA00022737"/>
    </source>
</evidence>
<evidence type="ECO:0000313" key="5">
    <source>
        <dbReference type="Proteomes" id="UP000250266"/>
    </source>
</evidence>
<gene>
    <name evidence="4" type="ORF">K432DRAFT_153346</name>
</gene>
<dbReference type="Pfam" id="PF00400">
    <property type="entry name" value="WD40"/>
    <property type="match status" value="2"/>
</dbReference>
<sequence>GQLVASASDDNTVRVWEAATGSCRSVLEGHTGNVSAVAFSPDSQRLHADRGDIPLPLPSAPSPSLPRNKFSNISIQAQWISLDQQQLLWLPFKYRPTYSTVYKNLICLGHSSGSITLLKLNMATASL</sequence>
<keyword evidence="2" id="KW-0677">Repeat</keyword>
<dbReference type="Gene3D" id="2.130.10.10">
    <property type="entry name" value="YVTN repeat-like/Quinoprotein amine dehydrogenase"/>
    <property type="match status" value="1"/>
</dbReference>
<evidence type="ECO:0008006" key="6">
    <source>
        <dbReference type="Google" id="ProtNLM"/>
    </source>
</evidence>
<dbReference type="InterPro" id="IPR001680">
    <property type="entry name" value="WD40_rpt"/>
</dbReference>
<feature type="non-terminal residue" evidence="4">
    <location>
        <position position="1"/>
    </location>
</feature>
<dbReference type="PROSITE" id="PS00678">
    <property type="entry name" value="WD_REPEATS_1"/>
    <property type="match status" value="1"/>
</dbReference>
<dbReference type="InterPro" id="IPR015943">
    <property type="entry name" value="WD40/YVTN_repeat-like_dom_sf"/>
</dbReference>
<organism evidence="4 5">
    <name type="scientific">Lepidopterella palustris CBS 459.81</name>
    <dbReference type="NCBI Taxonomy" id="1314670"/>
    <lineage>
        <taxon>Eukaryota</taxon>
        <taxon>Fungi</taxon>
        <taxon>Dikarya</taxon>
        <taxon>Ascomycota</taxon>
        <taxon>Pezizomycotina</taxon>
        <taxon>Dothideomycetes</taxon>
        <taxon>Pleosporomycetidae</taxon>
        <taxon>Mytilinidiales</taxon>
        <taxon>Argynnaceae</taxon>
        <taxon>Lepidopterella</taxon>
    </lineage>
</organism>
<dbReference type="PROSITE" id="PS50082">
    <property type="entry name" value="WD_REPEATS_2"/>
    <property type="match status" value="1"/>
</dbReference>
<dbReference type="AlphaFoldDB" id="A0A8E2E2P4"/>
<evidence type="ECO:0000256" key="3">
    <source>
        <dbReference type="PROSITE-ProRule" id="PRU00221"/>
    </source>
</evidence>
<evidence type="ECO:0000313" key="4">
    <source>
        <dbReference type="EMBL" id="OCK76170.1"/>
    </source>
</evidence>
<dbReference type="EMBL" id="KV745237">
    <property type="protein sequence ID" value="OCK76170.1"/>
    <property type="molecule type" value="Genomic_DNA"/>
</dbReference>
<dbReference type="PROSITE" id="PS50294">
    <property type="entry name" value="WD_REPEATS_REGION"/>
    <property type="match status" value="1"/>
</dbReference>
<dbReference type="InterPro" id="IPR036322">
    <property type="entry name" value="WD40_repeat_dom_sf"/>
</dbReference>
<feature type="repeat" description="WD" evidence="3">
    <location>
        <begin position="1"/>
        <end position="26"/>
    </location>
</feature>
<dbReference type="PANTHER" id="PTHR19879">
    <property type="entry name" value="TRANSCRIPTION INITIATION FACTOR TFIID"/>
    <property type="match status" value="1"/>
</dbReference>
<protein>
    <recommendedName>
        <fullName evidence="6">WD40 repeat-like protein</fullName>
    </recommendedName>
</protein>
<dbReference type="OrthoDB" id="538223at2759"/>
<dbReference type="InterPro" id="IPR019775">
    <property type="entry name" value="WD40_repeat_CS"/>
</dbReference>
<keyword evidence="5" id="KW-1185">Reference proteome</keyword>
<keyword evidence="1 3" id="KW-0853">WD repeat</keyword>
<reference evidence="4 5" key="1">
    <citation type="journal article" date="2016" name="Nat. Commun.">
        <title>Ectomycorrhizal ecology is imprinted in the genome of the dominant symbiotic fungus Cenococcum geophilum.</title>
        <authorList>
            <consortium name="DOE Joint Genome Institute"/>
            <person name="Peter M."/>
            <person name="Kohler A."/>
            <person name="Ohm R.A."/>
            <person name="Kuo A."/>
            <person name="Krutzmann J."/>
            <person name="Morin E."/>
            <person name="Arend M."/>
            <person name="Barry K.W."/>
            <person name="Binder M."/>
            <person name="Choi C."/>
            <person name="Clum A."/>
            <person name="Copeland A."/>
            <person name="Grisel N."/>
            <person name="Haridas S."/>
            <person name="Kipfer T."/>
            <person name="LaButti K."/>
            <person name="Lindquist E."/>
            <person name="Lipzen A."/>
            <person name="Maire R."/>
            <person name="Meier B."/>
            <person name="Mihaltcheva S."/>
            <person name="Molinier V."/>
            <person name="Murat C."/>
            <person name="Poggeler S."/>
            <person name="Quandt C.A."/>
            <person name="Sperisen C."/>
            <person name="Tritt A."/>
            <person name="Tisserant E."/>
            <person name="Crous P.W."/>
            <person name="Henrissat B."/>
            <person name="Nehls U."/>
            <person name="Egli S."/>
            <person name="Spatafora J.W."/>
            <person name="Grigoriev I.V."/>
            <person name="Martin F.M."/>
        </authorList>
    </citation>
    <scope>NUCLEOTIDE SEQUENCE [LARGE SCALE GENOMIC DNA]</scope>
    <source>
        <strain evidence="4 5">CBS 459.81</strain>
    </source>
</reference>